<comment type="caution">
    <text evidence="2">The sequence shown here is derived from an EMBL/GenBank/DDBJ whole genome shotgun (WGS) entry which is preliminary data.</text>
</comment>
<evidence type="ECO:0000256" key="1">
    <source>
        <dbReference type="SAM" id="Phobius"/>
    </source>
</evidence>
<gene>
    <name evidence="2" type="ORF">DWB85_12345</name>
</gene>
<evidence type="ECO:0000313" key="2">
    <source>
        <dbReference type="EMBL" id="RLQ21541.1"/>
    </source>
</evidence>
<keyword evidence="1" id="KW-0472">Membrane</keyword>
<dbReference type="InterPro" id="IPR021732">
    <property type="entry name" value="DUF3301"/>
</dbReference>
<proteinExistence type="predicted"/>
<protein>
    <submittedName>
        <fullName evidence="2">DUF3301 domain-containing protein</fullName>
    </submittedName>
</protein>
<dbReference type="OrthoDB" id="5959530at2"/>
<name>A0A3L7DZW7_9GAMM</name>
<dbReference type="Pfam" id="PF11743">
    <property type="entry name" value="DUF3301"/>
    <property type="match status" value="1"/>
</dbReference>
<reference evidence="2 3" key="1">
    <citation type="submission" date="2018-07" db="EMBL/GenBank/DDBJ databases">
        <title>Halioglobus sp. genome submission.</title>
        <authorList>
            <person name="Ye M.-Q."/>
            <person name="Du Z.-J."/>
        </authorList>
    </citation>
    <scope>NUCLEOTIDE SEQUENCE [LARGE SCALE GENOMIC DNA]</scope>
    <source>
        <strain evidence="2 3">U0301</strain>
    </source>
</reference>
<feature type="transmembrane region" description="Helical" evidence="1">
    <location>
        <begin position="15"/>
        <end position="38"/>
    </location>
</feature>
<evidence type="ECO:0000313" key="3">
    <source>
        <dbReference type="Proteomes" id="UP000265509"/>
    </source>
</evidence>
<accession>A0A3L7DZW7</accession>
<dbReference type="EMBL" id="QRAN01000012">
    <property type="protein sequence ID" value="RLQ21541.1"/>
    <property type="molecule type" value="Genomic_DNA"/>
</dbReference>
<keyword evidence="3" id="KW-1185">Reference proteome</keyword>
<organism evidence="2 3">
    <name type="scientific">Seongchinamella sediminis</name>
    <dbReference type="NCBI Taxonomy" id="2283635"/>
    <lineage>
        <taxon>Bacteria</taxon>
        <taxon>Pseudomonadati</taxon>
        <taxon>Pseudomonadota</taxon>
        <taxon>Gammaproteobacteria</taxon>
        <taxon>Cellvibrionales</taxon>
        <taxon>Halieaceae</taxon>
        <taxon>Seongchinamella</taxon>
    </lineage>
</organism>
<keyword evidence="1" id="KW-1133">Transmembrane helix</keyword>
<dbReference type="Proteomes" id="UP000265509">
    <property type="component" value="Unassembled WGS sequence"/>
</dbReference>
<sequence length="123" mass="14027">MPVSCAPLTKAAGDVVYFTLGEVLALLAFAALCLYFLAATRIRELALQHVARAAQRDDFQLLDQSVHIQRFSLSRDSGGRWRVWRQYRFDYSVDGVERRQGHVIMLGRELQAVVVSERPRVLH</sequence>
<dbReference type="AlphaFoldDB" id="A0A3L7DZW7"/>
<keyword evidence="1" id="KW-0812">Transmembrane</keyword>